<evidence type="ECO:0000256" key="1">
    <source>
        <dbReference type="SAM" id="MobiDB-lite"/>
    </source>
</evidence>
<dbReference type="HOGENOM" id="CLU_1689003_0_0_1"/>
<dbReference type="Proteomes" id="UP000007266">
    <property type="component" value="Linkage group 10"/>
</dbReference>
<feature type="region of interest" description="Disordered" evidence="1">
    <location>
        <begin position="1"/>
        <end position="26"/>
    </location>
</feature>
<proteinExistence type="predicted"/>
<keyword evidence="3" id="KW-1185">Reference proteome</keyword>
<reference evidence="2 3" key="1">
    <citation type="journal article" date="2008" name="Nature">
        <title>The genome of the model beetle and pest Tribolium castaneum.</title>
        <authorList>
            <consortium name="Tribolium Genome Sequencing Consortium"/>
            <person name="Richards S."/>
            <person name="Gibbs R.A."/>
            <person name="Weinstock G.M."/>
            <person name="Brown S.J."/>
            <person name="Denell R."/>
            <person name="Beeman R.W."/>
            <person name="Gibbs R."/>
            <person name="Beeman R.W."/>
            <person name="Brown S.J."/>
            <person name="Bucher G."/>
            <person name="Friedrich M."/>
            <person name="Grimmelikhuijzen C.J."/>
            <person name="Klingler M."/>
            <person name="Lorenzen M."/>
            <person name="Richards S."/>
            <person name="Roth S."/>
            <person name="Schroder R."/>
            <person name="Tautz D."/>
            <person name="Zdobnov E.M."/>
            <person name="Muzny D."/>
            <person name="Gibbs R.A."/>
            <person name="Weinstock G.M."/>
            <person name="Attaway T."/>
            <person name="Bell S."/>
            <person name="Buhay C.J."/>
            <person name="Chandrabose M.N."/>
            <person name="Chavez D."/>
            <person name="Clerk-Blankenburg K.P."/>
            <person name="Cree A."/>
            <person name="Dao M."/>
            <person name="Davis C."/>
            <person name="Chacko J."/>
            <person name="Dinh H."/>
            <person name="Dugan-Rocha S."/>
            <person name="Fowler G."/>
            <person name="Garner T.T."/>
            <person name="Garnes J."/>
            <person name="Gnirke A."/>
            <person name="Hawes A."/>
            <person name="Hernandez J."/>
            <person name="Hines S."/>
            <person name="Holder M."/>
            <person name="Hume J."/>
            <person name="Jhangiani S.N."/>
            <person name="Joshi V."/>
            <person name="Khan Z.M."/>
            <person name="Jackson L."/>
            <person name="Kovar C."/>
            <person name="Kowis A."/>
            <person name="Lee S."/>
            <person name="Lewis L.R."/>
            <person name="Margolis J."/>
            <person name="Morgan M."/>
            <person name="Nazareth L.V."/>
            <person name="Nguyen N."/>
            <person name="Okwuonu G."/>
            <person name="Parker D."/>
            <person name="Richards S."/>
            <person name="Ruiz S.J."/>
            <person name="Santibanez J."/>
            <person name="Savard J."/>
            <person name="Scherer S.E."/>
            <person name="Schneider B."/>
            <person name="Sodergren E."/>
            <person name="Tautz D."/>
            <person name="Vattahil S."/>
            <person name="Villasana D."/>
            <person name="White C.S."/>
            <person name="Wright R."/>
            <person name="Park Y."/>
            <person name="Beeman R.W."/>
            <person name="Lord J."/>
            <person name="Oppert B."/>
            <person name="Lorenzen M."/>
            <person name="Brown S."/>
            <person name="Wang L."/>
            <person name="Savard J."/>
            <person name="Tautz D."/>
            <person name="Richards S."/>
            <person name="Weinstock G."/>
            <person name="Gibbs R.A."/>
            <person name="Liu Y."/>
            <person name="Worley K."/>
            <person name="Weinstock G."/>
            <person name="Elsik C.G."/>
            <person name="Reese J.T."/>
            <person name="Elhaik E."/>
            <person name="Landan G."/>
            <person name="Graur D."/>
            <person name="Arensburger P."/>
            <person name="Atkinson P."/>
            <person name="Beeman R.W."/>
            <person name="Beidler J."/>
            <person name="Brown S.J."/>
            <person name="Demuth J.P."/>
            <person name="Drury D.W."/>
            <person name="Du Y.Z."/>
            <person name="Fujiwara H."/>
            <person name="Lorenzen M."/>
            <person name="Maselli V."/>
            <person name="Osanai M."/>
            <person name="Park Y."/>
            <person name="Robertson H.M."/>
            <person name="Tu Z."/>
            <person name="Wang J.J."/>
            <person name="Wang S."/>
            <person name="Richards S."/>
            <person name="Song H."/>
            <person name="Zhang L."/>
            <person name="Sodergren E."/>
            <person name="Werner D."/>
            <person name="Stanke M."/>
            <person name="Morgenstern B."/>
            <person name="Solovyev V."/>
            <person name="Kosarev P."/>
            <person name="Brown G."/>
            <person name="Chen H.C."/>
            <person name="Ermolaeva O."/>
            <person name="Hlavina W."/>
            <person name="Kapustin Y."/>
            <person name="Kiryutin B."/>
            <person name="Kitts P."/>
            <person name="Maglott D."/>
            <person name="Pruitt K."/>
            <person name="Sapojnikov V."/>
            <person name="Souvorov A."/>
            <person name="Mackey A.J."/>
            <person name="Waterhouse R.M."/>
            <person name="Wyder S."/>
            <person name="Zdobnov E.M."/>
            <person name="Zdobnov E.M."/>
            <person name="Wyder S."/>
            <person name="Kriventseva E.V."/>
            <person name="Kadowaki T."/>
            <person name="Bork P."/>
            <person name="Aranda M."/>
            <person name="Bao R."/>
            <person name="Beermann A."/>
            <person name="Berns N."/>
            <person name="Bolognesi R."/>
            <person name="Bonneton F."/>
            <person name="Bopp D."/>
            <person name="Brown S.J."/>
            <person name="Bucher G."/>
            <person name="Butts T."/>
            <person name="Chaumot A."/>
            <person name="Denell R.E."/>
            <person name="Ferrier D.E."/>
            <person name="Friedrich M."/>
            <person name="Gordon C.M."/>
            <person name="Jindra M."/>
            <person name="Klingler M."/>
            <person name="Lan Q."/>
            <person name="Lattorff H.M."/>
            <person name="Laudet V."/>
            <person name="von Levetsow C."/>
            <person name="Liu Z."/>
            <person name="Lutz R."/>
            <person name="Lynch J.A."/>
            <person name="da Fonseca R.N."/>
            <person name="Posnien N."/>
            <person name="Reuter R."/>
            <person name="Roth S."/>
            <person name="Savard J."/>
            <person name="Schinko J.B."/>
            <person name="Schmitt C."/>
            <person name="Schoppmeier M."/>
            <person name="Schroder R."/>
            <person name="Shippy T.D."/>
            <person name="Simonnet F."/>
            <person name="Marques-Souza H."/>
            <person name="Tautz D."/>
            <person name="Tomoyasu Y."/>
            <person name="Trauner J."/>
            <person name="Van der Zee M."/>
            <person name="Vervoort M."/>
            <person name="Wittkopp N."/>
            <person name="Wimmer E.A."/>
            <person name="Yang X."/>
            <person name="Jones A.K."/>
            <person name="Sattelle D.B."/>
            <person name="Ebert P.R."/>
            <person name="Nelson D."/>
            <person name="Scott J.G."/>
            <person name="Beeman R.W."/>
            <person name="Muthukrishnan S."/>
            <person name="Kramer K.J."/>
            <person name="Arakane Y."/>
            <person name="Beeman R.W."/>
            <person name="Zhu Q."/>
            <person name="Hogenkamp D."/>
            <person name="Dixit R."/>
            <person name="Oppert B."/>
            <person name="Jiang H."/>
            <person name="Zou Z."/>
            <person name="Marshall J."/>
            <person name="Elpidina E."/>
            <person name="Vinokurov K."/>
            <person name="Oppert C."/>
            <person name="Zou Z."/>
            <person name="Evans J."/>
            <person name="Lu Z."/>
            <person name="Zhao P."/>
            <person name="Sumathipala N."/>
            <person name="Altincicek B."/>
            <person name="Vilcinskas A."/>
            <person name="Williams M."/>
            <person name="Hultmark D."/>
            <person name="Hetru C."/>
            <person name="Jiang H."/>
            <person name="Grimmelikhuijzen C.J."/>
            <person name="Hauser F."/>
            <person name="Cazzamali G."/>
            <person name="Williamson M."/>
            <person name="Park Y."/>
            <person name="Li B."/>
            <person name="Tanaka Y."/>
            <person name="Predel R."/>
            <person name="Neupert S."/>
            <person name="Schachtner J."/>
            <person name="Verleyen P."/>
            <person name="Raible F."/>
            <person name="Bork P."/>
            <person name="Friedrich M."/>
            <person name="Walden K.K."/>
            <person name="Robertson H.M."/>
            <person name="Angeli S."/>
            <person name="Foret S."/>
            <person name="Bucher G."/>
            <person name="Schuetz S."/>
            <person name="Maleszka R."/>
            <person name="Wimmer E.A."/>
            <person name="Beeman R.W."/>
            <person name="Lorenzen M."/>
            <person name="Tomoyasu Y."/>
            <person name="Miller S.C."/>
            <person name="Grossmann D."/>
            <person name="Bucher G."/>
        </authorList>
    </citation>
    <scope>NUCLEOTIDE SEQUENCE [LARGE SCALE GENOMIC DNA]</scope>
    <source>
        <strain evidence="2 3">Georgia GA2</strain>
    </source>
</reference>
<sequence length="156" mass="18015">MHNLTSRHNPSEHKRQEDNLKPPNPPKIRINRSKIFNICAVQTIDFNIRRALYLRKQRDKSRRKKITRLSAANCVDIAKHSRIIRLKRNLRRFKCIISFAEGDTMLQIFTFAGRWRDGALMSPSGSAASRNLIALVGLITNLEIQINNTITKINLN</sequence>
<accession>D7EIV3</accession>
<evidence type="ECO:0000313" key="3">
    <source>
        <dbReference type="Proteomes" id="UP000007266"/>
    </source>
</evidence>
<dbReference type="AlphaFoldDB" id="D7EIV3"/>
<reference evidence="2 3" key="2">
    <citation type="journal article" date="2010" name="Nucleic Acids Res.">
        <title>BeetleBase in 2010: revisions to provide comprehensive genomic information for Tribolium castaneum.</title>
        <authorList>
            <person name="Kim H.S."/>
            <person name="Murphy T."/>
            <person name="Xia J."/>
            <person name="Caragea D."/>
            <person name="Park Y."/>
            <person name="Beeman R.W."/>
            <person name="Lorenzen M.D."/>
            <person name="Butcher S."/>
            <person name="Manak J.R."/>
            <person name="Brown S.J."/>
        </authorList>
    </citation>
    <scope>GENOME REANNOTATION</scope>
    <source>
        <strain evidence="2 3">Georgia GA2</strain>
    </source>
</reference>
<gene>
    <name evidence="2" type="primary">GLEAN_02086</name>
    <name evidence="2" type="ORF">TcasGA2_TC002086</name>
</gene>
<feature type="compositionally biased region" description="Basic and acidic residues" evidence="1">
    <location>
        <begin position="9"/>
        <end position="20"/>
    </location>
</feature>
<dbReference type="InParanoid" id="D7EIV3"/>
<organism evidence="2 3">
    <name type="scientific">Tribolium castaneum</name>
    <name type="common">Red flour beetle</name>
    <dbReference type="NCBI Taxonomy" id="7070"/>
    <lineage>
        <taxon>Eukaryota</taxon>
        <taxon>Metazoa</taxon>
        <taxon>Ecdysozoa</taxon>
        <taxon>Arthropoda</taxon>
        <taxon>Hexapoda</taxon>
        <taxon>Insecta</taxon>
        <taxon>Pterygota</taxon>
        <taxon>Neoptera</taxon>
        <taxon>Endopterygota</taxon>
        <taxon>Coleoptera</taxon>
        <taxon>Polyphaga</taxon>
        <taxon>Cucujiformia</taxon>
        <taxon>Tenebrionidae</taxon>
        <taxon>Tenebrionidae incertae sedis</taxon>
        <taxon>Tribolium</taxon>
    </lineage>
</organism>
<evidence type="ECO:0000313" key="2">
    <source>
        <dbReference type="EMBL" id="EFA12379.1"/>
    </source>
</evidence>
<protein>
    <submittedName>
        <fullName evidence="2">Uncharacterized protein</fullName>
    </submittedName>
</protein>
<dbReference type="EMBL" id="KQ971380">
    <property type="protein sequence ID" value="EFA12379.1"/>
    <property type="molecule type" value="Genomic_DNA"/>
</dbReference>
<name>D7EIV3_TRICA</name>